<evidence type="ECO:0000313" key="2">
    <source>
        <dbReference type="EMBL" id="SDF03351.1"/>
    </source>
</evidence>
<feature type="domain" description="Transposase IS701-like DDE" evidence="1">
    <location>
        <begin position="74"/>
        <end position="158"/>
    </location>
</feature>
<keyword evidence="3" id="KW-1185">Reference proteome</keyword>
<dbReference type="GO" id="GO:0004519">
    <property type="term" value="F:endonuclease activity"/>
    <property type="evidence" value="ECO:0007669"/>
    <property type="project" value="UniProtKB-KW"/>
</dbReference>
<protein>
    <submittedName>
        <fullName evidence="2">DDE superfamily endonuclease</fullName>
    </submittedName>
</protein>
<accession>A0A1G7HS78</accession>
<dbReference type="RefSeq" id="WP_092788053.1">
    <property type="nucleotide sequence ID" value="NZ_FNAP01000025.1"/>
</dbReference>
<dbReference type="InterPro" id="IPR039365">
    <property type="entry name" value="IS701-like"/>
</dbReference>
<dbReference type="InterPro" id="IPR038721">
    <property type="entry name" value="IS701-like_DDE_dom"/>
</dbReference>
<gene>
    <name evidence="2" type="ORF">SAMN05421720_1253</name>
</gene>
<dbReference type="Proteomes" id="UP000199412">
    <property type="component" value="Unassembled WGS sequence"/>
</dbReference>
<dbReference type="OrthoDB" id="583339at2"/>
<name>A0A1G7HS78_9PROT</name>
<keyword evidence="2" id="KW-0255">Endonuclease</keyword>
<dbReference type="PANTHER" id="PTHR33627:SF1">
    <property type="entry name" value="TRANSPOSASE"/>
    <property type="match status" value="1"/>
</dbReference>
<sequence length="226" mass="24483">MAGWAGTLEDWRSELERLKQVIGPALGRSEARVSAGLFSDGLLSAAERKTGLMMAEAVGLDRPYRVQSLLGRSSGTAGRIENCQVGVFACDASRYGYVLMDQQLYLPKTWAEDSARCAKARVSDDATFATKPAMARVMIARALDADVACAWVPADAVYMGRTSNCGGCWKGADSPPFWRFGRIMPCASLKTGPWFRPTRRPWPLPRVDGARSVIVRGKGNPASSCS</sequence>
<dbReference type="AlphaFoldDB" id="A0A1G7HS78"/>
<organism evidence="2 3">
    <name type="scientific">Rhodospira trueperi</name>
    <dbReference type="NCBI Taxonomy" id="69960"/>
    <lineage>
        <taxon>Bacteria</taxon>
        <taxon>Pseudomonadati</taxon>
        <taxon>Pseudomonadota</taxon>
        <taxon>Alphaproteobacteria</taxon>
        <taxon>Rhodospirillales</taxon>
        <taxon>Rhodospirillaceae</taxon>
        <taxon>Rhodospira</taxon>
    </lineage>
</organism>
<evidence type="ECO:0000259" key="1">
    <source>
        <dbReference type="Pfam" id="PF13546"/>
    </source>
</evidence>
<keyword evidence="2" id="KW-0540">Nuclease</keyword>
<proteinExistence type="predicted"/>
<dbReference type="Pfam" id="PF13546">
    <property type="entry name" value="DDE_5"/>
    <property type="match status" value="1"/>
</dbReference>
<evidence type="ECO:0000313" key="3">
    <source>
        <dbReference type="Proteomes" id="UP000199412"/>
    </source>
</evidence>
<dbReference type="STRING" id="69960.SAMN05421720_1253"/>
<keyword evidence="2" id="KW-0378">Hydrolase</keyword>
<reference evidence="2 3" key="1">
    <citation type="submission" date="2016-10" db="EMBL/GenBank/DDBJ databases">
        <authorList>
            <person name="de Groot N.N."/>
        </authorList>
    </citation>
    <scope>NUCLEOTIDE SEQUENCE [LARGE SCALE GENOMIC DNA]</scope>
    <source>
        <strain evidence="2 3">ATCC 700224</strain>
    </source>
</reference>
<dbReference type="EMBL" id="FNAP01000025">
    <property type="protein sequence ID" value="SDF03351.1"/>
    <property type="molecule type" value="Genomic_DNA"/>
</dbReference>
<dbReference type="PANTHER" id="PTHR33627">
    <property type="entry name" value="TRANSPOSASE"/>
    <property type="match status" value="1"/>
</dbReference>